<dbReference type="Proteomes" id="UP000199165">
    <property type="component" value="Unassembled WGS sequence"/>
</dbReference>
<reference evidence="4" key="1">
    <citation type="submission" date="2016-10" db="EMBL/GenBank/DDBJ databases">
        <authorList>
            <person name="Varghese N."/>
            <person name="Submissions S."/>
        </authorList>
    </citation>
    <scope>NUCLEOTIDE SEQUENCE [LARGE SCALE GENOMIC DNA]</scope>
    <source>
        <strain evidence="4">DSM 45501</strain>
    </source>
</reference>
<feature type="domain" description="Lsr2 dimerization" evidence="2">
    <location>
        <begin position="1"/>
        <end position="57"/>
    </location>
</feature>
<sequence length="181" mass="20505">MAERIQVELVDDIDGSEAQQTVTFAMDGVSYEIDLSEQNARNLRELFGPYIRQARTAQQQQNNNRRQSRKQEREDRKTRQANRKLTEEIRGAARRSHERYQQDRQEQAADRAESTSQSGQSGQFDQSGRLDQETLLEHPLSFASDDSGQVAGGQAPAEDVEDTEDSRFPAVSLPQFSSANE</sequence>
<dbReference type="InterPro" id="IPR042261">
    <property type="entry name" value="Lsr2-like_dimerization"/>
</dbReference>
<feature type="region of interest" description="Disordered" evidence="1">
    <location>
        <begin position="54"/>
        <end position="181"/>
    </location>
</feature>
<evidence type="ECO:0000313" key="4">
    <source>
        <dbReference type="Proteomes" id="UP000199165"/>
    </source>
</evidence>
<feature type="compositionally biased region" description="Low complexity" evidence="1">
    <location>
        <begin position="116"/>
        <end position="127"/>
    </location>
</feature>
<evidence type="ECO:0000313" key="3">
    <source>
        <dbReference type="EMBL" id="SFT76522.1"/>
    </source>
</evidence>
<feature type="compositionally biased region" description="Basic and acidic residues" evidence="1">
    <location>
        <begin position="98"/>
        <end position="113"/>
    </location>
</feature>
<evidence type="ECO:0000259" key="2">
    <source>
        <dbReference type="Pfam" id="PF11774"/>
    </source>
</evidence>
<dbReference type="GO" id="GO:0003677">
    <property type="term" value="F:DNA binding"/>
    <property type="evidence" value="ECO:0007669"/>
    <property type="project" value="InterPro"/>
</dbReference>
<dbReference type="EMBL" id="FPAT01000007">
    <property type="protein sequence ID" value="SFT76522.1"/>
    <property type="molecule type" value="Genomic_DNA"/>
</dbReference>
<dbReference type="InterPro" id="IPR024412">
    <property type="entry name" value="Lsr2_dim_dom"/>
</dbReference>
<name>A0A1I7ANK7_9ACTN</name>
<dbReference type="Pfam" id="PF11774">
    <property type="entry name" value="Lsr2"/>
    <property type="match status" value="1"/>
</dbReference>
<feature type="compositionally biased region" description="Basic and acidic residues" evidence="1">
    <location>
        <begin position="69"/>
        <end position="91"/>
    </location>
</feature>
<dbReference type="RefSeq" id="WP_092978993.1">
    <property type="nucleotide sequence ID" value="NZ_FPAT01000007.1"/>
</dbReference>
<dbReference type="AlphaFoldDB" id="A0A1I7ANK7"/>
<proteinExistence type="predicted"/>
<dbReference type="STRING" id="995060.SAMN04487904_107273"/>
<feature type="compositionally biased region" description="Low complexity" evidence="1">
    <location>
        <begin position="54"/>
        <end position="65"/>
    </location>
</feature>
<organism evidence="3 4">
    <name type="scientific">Actinopolyspora righensis</name>
    <dbReference type="NCBI Taxonomy" id="995060"/>
    <lineage>
        <taxon>Bacteria</taxon>
        <taxon>Bacillati</taxon>
        <taxon>Actinomycetota</taxon>
        <taxon>Actinomycetes</taxon>
        <taxon>Actinopolysporales</taxon>
        <taxon>Actinopolysporaceae</taxon>
        <taxon>Actinopolyspora</taxon>
        <taxon>Actinopolyspora alba group</taxon>
    </lineage>
</organism>
<accession>A0A1I7ANK7</accession>
<protein>
    <submittedName>
        <fullName evidence="3">Lsr2 protein</fullName>
    </submittedName>
</protein>
<evidence type="ECO:0000256" key="1">
    <source>
        <dbReference type="SAM" id="MobiDB-lite"/>
    </source>
</evidence>
<dbReference type="Gene3D" id="3.30.60.230">
    <property type="entry name" value="Lsr2, dimerization domain"/>
    <property type="match status" value="1"/>
</dbReference>
<keyword evidence="4" id="KW-1185">Reference proteome</keyword>
<gene>
    <name evidence="3" type="ORF">SAMN04487904_107273</name>
</gene>